<dbReference type="Proteomes" id="UP000036367">
    <property type="component" value="Unassembled WGS sequence"/>
</dbReference>
<name>A0A0J1BMC9_RHOIS</name>
<sequence>MMPWRMSSQAIAQFPFPVEPAHFEMTGVELEANRLATRSKHA</sequence>
<evidence type="ECO:0000313" key="1">
    <source>
        <dbReference type="EMBL" id="KLU07635.1"/>
    </source>
</evidence>
<dbReference type="PATRIC" id="fig|595434.4.peg.297"/>
<dbReference type="STRING" id="595434.RISK_000312"/>
<reference evidence="1" key="1">
    <citation type="submission" date="2015-05" db="EMBL/GenBank/DDBJ databases">
        <title>Permanent draft genome of Rhodopirellula islandicus K833.</title>
        <authorList>
            <person name="Kizina J."/>
            <person name="Richter M."/>
            <person name="Glockner F.O."/>
            <person name="Harder J."/>
        </authorList>
    </citation>
    <scope>NUCLEOTIDE SEQUENCE [LARGE SCALE GENOMIC DNA]</scope>
    <source>
        <strain evidence="1">K833</strain>
    </source>
</reference>
<gene>
    <name evidence="1" type="ORF">RISK_000312</name>
</gene>
<comment type="caution">
    <text evidence="1">The sequence shown here is derived from an EMBL/GenBank/DDBJ whole genome shotgun (WGS) entry which is preliminary data.</text>
</comment>
<protein>
    <submittedName>
        <fullName evidence="1">Uncharacterized protein</fullName>
    </submittedName>
</protein>
<organism evidence="1 2">
    <name type="scientific">Rhodopirellula islandica</name>
    <dbReference type="NCBI Taxonomy" id="595434"/>
    <lineage>
        <taxon>Bacteria</taxon>
        <taxon>Pseudomonadati</taxon>
        <taxon>Planctomycetota</taxon>
        <taxon>Planctomycetia</taxon>
        <taxon>Pirellulales</taxon>
        <taxon>Pirellulaceae</taxon>
        <taxon>Rhodopirellula</taxon>
    </lineage>
</organism>
<evidence type="ECO:0000313" key="2">
    <source>
        <dbReference type="Proteomes" id="UP000036367"/>
    </source>
</evidence>
<accession>A0A0J1BMC9</accession>
<dbReference type="AlphaFoldDB" id="A0A0J1BMC9"/>
<keyword evidence="2" id="KW-1185">Reference proteome</keyword>
<proteinExistence type="predicted"/>
<dbReference type="EMBL" id="LECT01000005">
    <property type="protein sequence ID" value="KLU07635.1"/>
    <property type="molecule type" value="Genomic_DNA"/>
</dbReference>